<dbReference type="Proteomes" id="UP000578449">
    <property type="component" value="Unassembled WGS sequence"/>
</dbReference>
<evidence type="ECO:0000313" key="3">
    <source>
        <dbReference type="EMBL" id="MBB5138239.1"/>
    </source>
</evidence>
<gene>
    <name evidence="3" type="ORF">HNP84_007992</name>
</gene>
<proteinExistence type="predicted"/>
<dbReference type="PANTHER" id="PTHR43794">
    <property type="entry name" value="AMINOHYDROLASE SSNA-RELATED"/>
    <property type="match status" value="1"/>
</dbReference>
<protein>
    <submittedName>
        <fullName evidence="3">Formiminoglutamate deiminase</fullName>
    </submittedName>
</protein>
<dbReference type="PANTHER" id="PTHR43794:SF11">
    <property type="entry name" value="AMIDOHYDROLASE-RELATED DOMAIN-CONTAINING PROTEIN"/>
    <property type="match status" value="1"/>
</dbReference>
<keyword evidence="4" id="KW-1185">Reference proteome</keyword>
<evidence type="ECO:0000256" key="1">
    <source>
        <dbReference type="ARBA" id="ARBA00022801"/>
    </source>
</evidence>
<evidence type="ECO:0000259" key="2">
    <source>
        <dbReference type="Pfam" id="PF01979"/>
    </source>
</evidence>
<dbReference type="NCBIfam" id="NF006681">
    <property type="entry name" value="PRK09229.1-2"/>
    <property type="match status" value="1"/>
</dbReference>
<dbReference type="Gene3D" id="3.20.20.140">
    <property type="entry name" value="Metal-dependent hydrolases"/>
    <property type="match status" value="1"/>
</dbReference>
<comment type="caution">
    <text evidence="3">The sequence shown here is derived from an EMBL/GenBank/DDBJ whole genome shotgun (WGS) entry which is preliminary data.</text>
</comment>
<sequence>MSYWCELAWVPPGEVAEGVLVRVEGRRIAEVVPGVAGPPPGSVALAGLTLPGLANAHSHAFHRALRATTQAGKGDFWTWRERMYDVAAALDPDSYLALARATYAEMALAGVTCVGEFHYLHHGPGGRPYDDPNAMGHALVAAAREAGLRITLLDACYLTGGVGGAPLTGVQERFGDGDAARWAGRVEALAAAYAHDEDVEIGVAVHSVRAVPPGEMHVVSEFSHHHAVPLHAHVSEQPAENEACERAHGMSPVRLLYERGVLSPRFTAVHATHVGGRDRGLLGESGAYVCMCPTTERDLADGIGPARELCEAGSPITLGTDGHASIDMFEEARAVELDERLRTGRRGHWTAAELLQTATACGHDSLGFPDAGTLVPGAWADLVSVRLDSVRTAGARPETAAEAAVFAATAADVHSVVSSGRRIVTEGRHVLGDVGAMLGAAIREIT</sequence>
<accession>A0A840PGY2</accession>
<dbReference type="EMBL" id="JACHGN010000022">
    <property type="protein sequence ID" value="MBB5138239.1"/>
    <property type="molecule type" value="Genomic_DNA"/>
</dbReference>
<dbReference type="InterPro" id="IPR006680">
    <property type="entry name" value="Amidohydro-rel"/>
</dbReference>
<dbReference type="SUPFAM" id="SSF51338">
    <property type="entry name" value="Composite domain of metallo-dependent hydrolases"/>
    <property type="match status" value="1"/>
</dbReference>
<reference evidence="3 4" key="1">
    <citation type="submission" date="2020-08" db="EMBL/GenBank/DDBJ databases">
        <title>Genomic Encyclopedia of Type Strains, Phase IV (KMG-IV): sequencing the most valuable type-strain genomes for metagenomic binning, comparative biology and taxonomic classification.</title>
        <authorList>
            <person name="Goeker M."/>
        </authorList>
    </citation>
    <scope>NUCLEOTIDE SEQUENCE [LARGE SCALE GENOMIC DNA]</scope>
    <source>
        <strain evidence="3 4">DSM 45615</strain>
    </source>
</reference>
<name>A0A840PGY2_9ACTN</name>
<dbReference type="InterPro" id="IPR011059">
    <property type="entry name" value="Metal-dep_hydrolase_composite"/>
</dbReference>
<dbReference type="Gene3D" id="2.30.40.10">
    <property type="entry name" value="Urease, subunit C, domain 1"/>
    <property type="match status" value="1"/>
</dbReference>
<dbReference type="SUPFAM" id="SSF51556">
    <property type="entry name" value="Metallo-dependent hydrolases"/>
    <property type="match status" value="1"/>
</dbReference>
<dbReference type="InterPro" id="IPR032466">
    <property type="entry name" value="Metal_Hydrolase"/>
</dbReference>
<dbReference type="NCBIfam" id="TIGR02022">
    <property type="entry name" value="hutF"/>
    <property type="match status" value="1"/>
</dbReference>
<feature type="domain" description="Amidohydrolase-related" evidence="2">
    <location>
        <begin position="50"/>
        <end position="422"/>
    </location>
</feature>
<keyword evidence="1" id="KW-0378">Hydrolase</keyword>
<dbReference type="GO" id="GO:0016810">
    <property type="term" value="F:hydrolase activity, acting on carbon-nitrogen (but not peptide) bonds"/>
    <property type="evidence" value="ECO:0007669"/>
    <property type="project" value="InterPro"/>
</dbReference>
<dbReference type="Pfam" id="PF01979">
    <property type="entry name" value="Amidohydro_1"/>
    <property type="match status" value="1"/>
</dbReference>
<organism evidence="3 4">
    <name type="scientific">Thermocatellispora tengchongensis</name>
    <dbReference type="NCBI Taxonomy" id="1073253"/>
    <lineage>
        <taxon>Bacteria</taxon>
        <taxon>Bacillati</taxon>
        <taxon>Actinomycetota</taxon>
        <taxon>Actinomycetes</taxon>
        <taxon>Streptosporangiales</taxon>
        <taxon>Streptosporangiaceae</taxon>
        <taxon>Thermocatellispora</taxon>
    </lineage>
</organism>
<dbReference type="InterPro" id="IPR010252">
    <property type="entry name" value="HutF"/>
</dbReference>
<dbReference type="InterPro" id="IPR050287">
    <property type="entry name" value="MTA/SAH_deaminase"/>
</dbReference>
<dbReference type="AlphaFoldDB" id="A0A840PGY2"/>
<evidence type="ECO:0000313" key="4">
    <source>
        <dbReference type="Proteomes" id="UP000578449"/>
    </source>
</evidence>